<dbReference type="SUPFAM" id="SSF48264">
    <property type="entry name" value="Cytochrome P450"/>
    <property type="match status" value="1"/>
</dbReference>
<accession>A0A9E7KZI9</accession>
<dbReference type="Gene3D" id="1.10.630.10">
    <property type="entry name" value="Cytochrome P450"/>
    <property type="match status" value="1"/>
</dbReference>
<protein>
    <submittedName>
        <fullName evidence="4">Cytochrome P450</fullName>
    </submittedName>
</protein>
<sequence length="710" mass="79567">MFKQKVYSHGKKKCSQQPSTVMVGFLSFFYLRTSDYCRGRISWPQAALTPSISTFLAPPKDVDSNYHDIPASNVRRTLDMTKSSSNLMGRIVHRTTDKSCGVVMDSIGEQQHKEPPPSAVPATWVLKWRKAFSRAKLNLTLVRIRDVLDGRIGDLSRVEKDPTCRHAISSGVLHAEESCHLHDEFHFPLLAVVVVVAAAAASEVALKGKPSAEGDGRKMASHLCLALSHLLRSPFFLLLSLSLLTCLVVRALRVTRRNSRRAIVAASPPGTTGLPLIGETPAFLAANHSGRGVYDFVRARHLRYGECFKTNILGRTHVFVSSIEAVRTLLGHESPDFSKRYIRSITELVGDQSLLCASHEQHKFIRRHISCLFKLDSMDATVKKFDELVIRTLRGWEQKDTVLLLSDAMKITFDAICKMLISTEDEHELEILRNDVSEVSEAMLALPLKFPGTRFHRGLEARRRIMNTLRKMIDLRKKGSECHEDFLQGLVRDESHGVEPLTDEQILDNILTLIIAGQVTTASSIAWMVKYLDENQEVQEKLRALHLELAFTNSLSPLGSEVLNVMPYAIKIVKETLRMATIVSWFPRVALKDSEIGGLRIQKGWIVNVNARSIHYDPEVYDDPAKFNPSRFDEDSKPYSFLAFGIGGRICVGMNLAKAMMLVFLHRLVTTYRWRVTDSDSSLQKGAMFPMLRSGCPITVSPVVAAPKLP</sequence>
<dbReference type="InterPro" id="IPR036396">
    <property type="entry name" value="Cyt_P450_sf"/>
</dbReference>
<comment type="cofactor">
    <cofactor evidence="3">
        <name>heme</name>
        <dbReference type="ChEBI" id="CHEBI:30413"/>
    </cofactor>
</comment>
<dbReference type="InterPro" id="IPR001128">
    <property type="entry name" value="Cyt_P450"/>
</dbReference>
<dbReference type="GO" id="GO:0005506">
    <property type="term" value="F:iron ion binding"/>
    <property type="evidence" value="ECO:0007669"/>
    <property type="project" value="InterPro"/>
</dbReference>
<feature type="binding site" description="axial binding residue" evidence="3">
    <location>
        <position position="651"/>
    </location>
    <ligand>
        <name>heme</name>
        <dbReference type="ChEBI" id="CHEBI:30413"/>
    </ligand>
    <ligandPart>
        <name>Fe</name>
        <dbReference type="ChEBI" id="CHEBI:18248"/>
    </ligandPart>
</feature>
<dbReference type="EMBL" id="CP097510">
    <property type="protein sequence ID" value="URE38227.1"/>
    <property type="molecule type" value="Genomic_DNA"/>
</dbReference>
<dbReference type="GO" id="GO:0010268">
    <property type="term" value="P:brassinosteroid homeostasis"/>
    <property type="evidence" value="ECO:0007669"/>
    <property type="project" value="TreeGrafter"/>
</dbReference>
<dbReference type="GO" id="GO:0016132">
    <property type="term" value="P:brassinosteroid biosynthetic process"/>
    <property type="evidence" value="ECO:0007669"/>
    <property type="project" value="TreeGrafter"/>
</dbReference>
<evidence type="ECO:0000256" key="2">
    <source>
        <dbReference type="ARBA" id="ARBA00023004"/>
    </source>
</evidence>
<proteinExistence type="predicted"/>
<dbReference type="InterPro" id="IPR002401">
    <property type="entry name" value="Cyt_P450_E_grp-I"/>
</dbReference>
<evidence type="ECO:0000256" key="3">
    <source>
        <dbReference type="PIRSR" id="PIRSR602401-1"/>
    </source>
</evidence>
<name>A0A9E7KZI9_9LILI</name>
<gene>
    <name evidence="4" type="ORF">MUK42_30172</name>
</gene>
<dbReference type="PROSITE" id="PS00086">
    <property type="entry name" value="CYTOCHROME_P450"/>
    <property type="match status" value="1"/>
</dbReference>
<dbReference type="GO" id="GO:0016125">
    <property type="term" value="P:sterol metabolic process"/>
    <property type="evidence" value="ECO:0007669"/>
    <property type="project" value="TreeGrafter"/>
</dbReference>
<keyword evidence="1 3" id="KW-0479">Metal-binding</keyword>
<dbReference type="Pfam" id="PF00067">
    <property type="entry name" value="p450"/>
    <property type="match status" value="1"/>
</dbReference>
<evidence type="ECO:0000313" key="5">
    <source>
        <dbReference type="Proteomes" id="UP001055439"/>
    </source>
</evidence>
<evidence type="ECO:0000313" key="4">
    <source>
        <dbReference type="EMBL" id="URE38227.1"/>
    </source>
</evidence>
<dbReference type="CDD" id="cd11043">
    <property type="entry name" value="CYP90-like"/>
    <property type="match status" value="1"/>
</dbReference>
<dbReference type="PANTHER" id="PTHR24286">
    <property type="entry name" value="CYTOCHROME P450 26"/>
    <property type="match status" value="1"/>
</dbReference>
<dbReference type="Proteomes" id="UP001055439">
    <property type="component" value="Chromosome 8"/>
</dbReference>
<dbReference type="GO" id="GO:0020037">
    <property type="term" value="F:heme binding"/>
    <property type="evidence" value="ECO:0007669"/>
    <property type="project" value="InterPro"/>
</dbReference>
<keyword evidence="2 3" id="KW-0408">Iron</keyword>
<dbReference type="OrthoDB" id="2789670at2759"/>
<dbReference type="GO" id="GO:0004497">
    <property type="term" value="F:monooxygenase activity"/>
    <property type="evidence" value="ECO:0007669"/>
    <property type="project" value="InterPro"/>
</dbReference>
<dbReference type="PRINTS" id="PR00385">
    <property type="entry name" value="P450"/>
</dbReference>
<keyword evidence="3" id="KW-0349">Heme</keyword>
<evidence type="ECO:0000256" key="1">
    <source>
        <dbReference type="ARBA" id="ARBA00022723"/>
    </source>
</evidence>
<dbReference type="PRINTS" id="PR00463">
    <property type="entry name" value="EP450I"/>
</dbReference>
<keyword evidence="5" id="KW-1185">Reference proteome</keyword>
<reference evidence="4" key="1">
    <citation type="submission" date="2022-05" db="EMBL/GenBank/DDBJ databases">
        <title>The Musa troglodytarum L. genome provides insights into the mechanism of non-climacteric behaviour and enrichment of carotenoids.</title>
        <authorList>
            <person name="Wang J."/>
        </authorList>
    </citation>
    <scope>NUCLEOTIDE SEQUENCE</scope>
    <source>
        <tissue evidence="4">Leaf</tissue>
    </source>
</reference>
<organism evidence="4 5">
    <name type="scientific">Musa troglodytarum</name>
    <name type="common">fe'i banana</name>
    <dbReference type="NCBI Taxonomy" id="320322"/>
    <lineage>
        <taxon>Eukaryota</taxon>
        <taxon>Viridiplantae</taxon>
        <taxon>Streptophyta</taxon>
        <taxon>Embryophyta</taxon>
        <taxon>Tracheophyta</taxon>
        <taxon>Spermatophyta</taxon>
        <taxon>Magnoliopsida</taxon>
        <taxon>Liliopsida</taxon>
        <taxon>Zingiberales</taxon>
        <taxon>Musaceae</taxon>
        <taxon>Musa</taxon>
    </lineage>
</organism>
<dbReference type="InterPro" id="IPR017972">
    <property type="entry name" value="Cyt_P450_CS"/>
</dbReference>
<dbReference type="PANTHER" id="PTHR24286:SF189">
    <property type="entry name" value="CYTOCHROME P450, FAMILY 722, SUBFAMILY A, POLYPEPTIDE 1"/>
    <property type="match status" value="1"/>
</dbReference>
<dbReference type="AlphaFoldDB" id="A0A9E7KZI9"/>
<dbReference type="GO" id="GO:0016705">
    <property type="term" value="F:oxidoreductase activity, acting on paired donors, with incorporation or reduction of molecular oxygen"/>
    <property type="evidence" value="ECO:0007669"/>
    <property type="project" value="InterPro"/>
</dbReference>